<name>A0A668A2Y0_9TELE</name>
<evidence type="ECO:0000256" key="12">
    <source>
        <dbReference type="ARBA" id="ARBA00023170"/>
    </source>
</evidence>
<evidence type="ECO:0000256" key="2">
    <source>
        <dbReference type="ARBA" id="ARBA00004496"/>
    </source>
</evidence>
<keyword evidence="7" id="KW-0863">Zinc-finger</keyword>
<dbReference type="InterPro" id="IPR033544">
    <property type="entry name" value="NR0B1/2"/>
</dbReference>
<keyword evidence="6" id="KW-0479">Metal-binding</keyword>
<dbReference type="InterPro" id="IPR035500">
    <property type="entry name" value="NHR-like_dom_sf"/>
</dbReference>
<dbReference type="Pfam" id="PF00104">
    <property type="entry name" value="Hormone_recep"/>
    <property type="match status" value="1"/>
</dbReference>
<dbReference type="GeneID" id="115373464"/>
<dbReference type="RefSeq" id="XP_029927737.1">
    <property type="nucleotide sequence ID" value="XM_030071877.1"/>
</dbReference>
<reference evidence="15" key="1">
    <citation type="submission" date="2019-06" db="EMBL/GenBank/DDBJ databases">
        <authorList>
            <consortium name="Wellcome Sanger Institute Data Sharing"/>
        </authorList>
    </citation>
    <scope>NUCLEOTIDE SEQUENCE [LARGE SCALE GENOMIC DNA]</scope>
</reference>
<evidence type="ECO:0000256" key="1">
    <source>
        <dbReference type="ARBA" id="ARBA00004123"/>
    </source>
</evidence>
<keyword evidence="4" id="KW-0963">Cytoplasm</keyword>
<keyword evidence="12" id="KW-0675">Receptor</keyword>
<keyword evidence="5" id="KW-0678">Repressor</keyword>
<sequence>MSLSAGGDDMACCSSCKSSEDAGQGSILYSILKRGSQRPSGRLETHQACSCASKRKLVAIRAPQTVFNAASDVLLKTFRFVKNVPCFRGLPADDQRRLVRNSWAPLLVLGMVQDSVDFDTVETHQPSLLHRILTHSKEQAQHAPTELREDPGVPVTDVEGIKMFLIKCRGLGISVKEYAYLKGTILFNPDVTGLECRDYIQALHREAQRALYEHVKTVDGGDAARFGRLRVVLNSLRAMDVDAVAGLFFRPVTGPSSVDELVLAMFYEI</sequence>
<dbReference type="Gene3D" id="1.10.565.10">
    <property type="entry name" value="Retinoid X Receptor"/>
    <property type="match status" value="1"/>
</dbReference>
<evidence type="ECO:0000256" key="13">
    <source>
        <dbReference type="ARBA" id="ARBA00023242"/>
    </source>
</evidence>
<dbReference type="GO" id="GO:0003714">
    <property type="term" value="F:transcription corepressor activity"/>
    <property type="evidence" value="ECO:0007669"/>
    <property type="project" value="TreeGrafter"/>
</dbReference>
<dbReference type="InterPro" id="IPR001723">
    <property type="entry name" value="Nuclear_hrmn_rcpt"/>
</dbReference>
<keyword evidence="11" id="KW-0804">Transcription</keyword>
<dbReference type="AlphaFoldDB" id="A0A668A2Y0"/>
<dbReference type="OrthoDB" id="9926883at2759"/>
<dbReference type="PROSITE" id="PS51843">
    <property type="entry name" value="NR_LBD"/>
    <property type="match status" value="1"/>
</dbReference>
<reference evidence="15" key="3">
    <citation type="submission" date="2025-09" db="UniProtKB">
        <authorList>
            <consortium name="Ensembl"/>
        </authorList>
    </citation>
    <scope>IDENTIFICATION</scope>
</reference>
<evidence type="ECO:0000256" key="11">
    <source>
        <dbReference type="ARBA" id="ARBA00023163"/>
    </source>
</evidence>
<evidence type="ECO:0000256" key="8">
    <source>
        <dbReference type="ARBA" id="ARBA00022833"/>
    </source>
</evidence>
<evidence type="ECO:0000256" key="5">
    <source>
        <dbReference type="ARBA" id="ARBA00022491"/>
    </source>
</evidence>
<dbReference type="Proteomes" id="UP000472263">
    <property type="component" value="Chromosome 2"/>
</dbReference>
<organism evidence="15 16">
    <name type="scientific">Myripristis murdjan</name>
    <name type="common">pinecone soldierfish</name>
    <dbReference type="NCBI Taxonomy" id="586833"/>
    <lineage>
        <taxon>Eukaryota</taxon>
        <taxon>Metazoa</taxon>
        <taxon>Chordata</taxon>
        <taxon>Craniata</taxon>
        <taxon>Vertebrata</taxon>
        <taxon>Euteleostomi</taxon>
        <taxon>Actinopterygii</taxon>
        <taxon>Neopterygii</taxon>
        <taxon>Teleostei</taxon>
        <taxon>Neoteleostei</taxon>
        <taxon>Acanthomorphata</taxon>
        <taxon>Holocentriformes</taxon>
        <taxon>Holocentridae</taxon>
        <taxon>Myripristis</taxon>
    </lineage>
</organism>
<dbReference type="PRINTS" id="PR00398">
    <property type="entry name" value="STRDHORMONER"/>
</dbReference>
<keyword evidence="13" id="KW-0539">Nucleus</keyword>
<evidence type="ECO:0000256" key="7">
    <source>
        <dbReference type="ARBA" id="ARBA00022771"/>
    </source>
</evidence>
<evidence type="ECO:0000256" key="3">
    <source>
        <dbReference type="ARBA" id="ARBA00006647"/>
    </source>
</evidence>
<dbReference type="FunFam" id="1.10.565.10:FF:000031">
    <property type="entry name" value="Nuclear receptor subfamily 0 group B member 1"/>
    <property type="match status" value="1"/>
</dbReference>
<dbReference type="SMART" id="SM00430">
    <property type="entry name" value="HOLI"/>
    <property type="match status" value="1"/>
</dbReference>
<evidence type="ECO:0000256" key="6">
    <source>
        <dbReference type="ARBA" id="ARBA00022723"/>
    </source>
</evidence>
<feature type="domain" description="NR LBD" evidence="14">
    <location>
        <begin position="34"/>
        <end position="269"/>
    </location>
</feature>
<keyword evidence="8" id="KW-0862">Zinc</keyword>
<dbReference type="GO" id="GO:0003677">
    <property type="term" value="F:DNA binding"/>
    <property type="evidence" value="ECO:0007669"/>
    <property type="project" value="UniProtKB-KW"/>
</dbReference>
<evidence type="ECO:0000256" key="9">
    <source>
        <dbReference type="ARBA" id="ARBA00023015"/>
    </source>
</evidence>
<gene>
    <name evidence="15" type="primary">LOC115373464</name>
</gene>
<reference evidence="15" key="2">
    <citation type="submission" date="2025-08" db="UniProtKB">
        <authorList>
            <consortium name="Ensembl"/>
        </authorList>
    </citation>
    <scope>IDENTIFICATION</scope>
</reference>
<dbReference type="GO" id="GO:0005737">
    <property type="term" value="C:cytoplasm"/>
    <property type="evidence" value="ECO:0007669"/>
    <property type="project" value="UniProtKB-SubCell"/>
</dbReference>
<keyword evidence="9" id="KW-0805">Transcription regulation</keyword>
<dbReference type="GO" id="GO:0008270">
    <property type="term" value="F:zinc ion binding"/>
    <property type="evidence" value="ECO:0007669"/>
    <property type="project" value="UniProtKB-KW"/>
</dbReference>
<dbReference type="Ensembl" id="ENSMMDT00005050179.1">
    <property type="protein sequence ID" value="ENSMMDP00005049220.1"/>
    <property type="gene ID" value="ENSMMDG00005022367.1"/>
</dbReference>
<dbReference type="InterPro" id="IPR000536">
    <property type="entry name" value="Nucl_hrmn_rcpt_lig-bd"/>
</dbReference>
<evidence type="ECO:0000256" key="10">
    <source>
        <dbReference type="ARBA" id="ARBA00023125"/>
    </source>
</evidence>
<keyword evidence="16" id="KW-1185">Reference proteome</keyword>
<dbReference type="GeneTree" id="ENSGT00390000015719"/>
<comment type="subcellular location">
    <subcellularLocation>
        <location evidence="2">Cytoplasm</location>
    </subcellularLocation>
    <subcellularLocation>
        <location evidence="1">Nucleus</location>
    </subcellularLocation>
</comment>
<proteinExistence type="inferred from homology"/>
<protein>
    <submittedName>
        <fullName evidence="15">Nuclear receptor subfamily 0, group B, member 1</fullName>
    </submittedName>
</protein>
<dbReference type="SUPFAM" id="SSF48508">
    <property type="entry name" value="Nuclear receptor ligand-binding domain"/>
    <property type="match status" value="1"/>
</dbReference>
<dbReference type="PANTHER" id="PTHR24081">
    <property type="entry name" value="NUCLEAR RECEPTOR SUBFAMILY 0 GROUP B"/>
    <property type="match status" value="1"/>
</dbReference>
<keyword evidence="10" id="KW-0238">DNA-binding</keyword>
<dbReference type="GO" id="GO:0000122">
    <property type="term" value="P:negative regulation of transcription by RNA polymerase II"/>
    <property type="evidence" value="ECO:0007669"/>
    <property type="project" value="TreeGrafter"/>
</dbReference>
<comment type="similarity">
    <text evidence="3">Belongs to the nuclear hormone receptor family. NR0 subfamily.</text>
</comment>
<accession>A0A668A2Y0</accession>
<dbReference type="PANTHER" id="PTHR24081:SF1">
    <property type="entry name" value="NUCLEAR RECEPTOR SUBFAMILY 0 GROUP B MEMBER 1"/>
    <property type="match status" value="1"/>
</dbReference>
<evidence type="ECO:0000313" key="15">
    <source>
        <dbReference type="Ensembl" id="ENSMMDP00005049220.1"/>
    </source>
</evidence>
<dbReference type="GO" id="GO:0005634">
    <property type="term" value="C:nucleus"/>
    <property type="evidence" value="ECO:0007669"/>
    <property type="project" value="UniProtKB-SubCell"/>
</dbReference>
<evidence type="ECO:0000259" key="14">
    <source>
        <dbReference type="PROSITE" id="PS51843"/>
    </source>
</evidence>
<evidence type="ECO:0000313" key="16">
    <source>
        <dbReference type="Proteomes" id="UP000472263"/>
    </source>
</evidence>
<evidence type="ECO:0000256" key="4">
    <source>
        <dbReference type="ARBA" id="ARBA00022490"/>
    </source>
</evidence>
<dbReference type="InParanoid" id="A0A668A2Y0"/>